<gene>
    <name evidence="2" type="ORF">V2J18_19455</name>
</gene>
<sequence length="161" mass="17281">MNRTQPPVDPSDARDPAVAREWRLQERAMREERDGAPMDADDPRLAQYRLLSRALRAPVMEPIPYGFAQQVARSVEAATQNSDRLERWLQQGLLAGLGLAGVATAALGGAQWWTAFAAGVDLLPEGSLTWGLVVAACCIVTWGWDGAMRSVGLGPGAARAA</sequence>
<evidence type="ECO:0000313" key="2">
    <source>
        <dbReference type="EMBL" id="MEI2456838.1"/>
    </source>
</evidence>
<name>A0ABU8D7A8_9GAMM</name>
<keyword evidence="3" id="KW-1185">Reference proteome</keyword>
<dbReference type="Proteomes" id="UP001387215">
    <property type="component" value="Unassembled WGS sequence"/>
</dbReference>
<accession>A0ABU8D7A8</accession>
<evidence type="ECO:0000313" key="3">
    <source>
        <dbReference type="Proteomes" id="UP001387215"/>
    </source>
</evidence>
<keyword evidence="1" id="KW-0812">Transmembrane</keyword>
<reference evidence="2 3" key="1">
    <citation type="submission" date="2024-02" db="EMBL/GenBank/DDBJ databases">
        <title>Lysobacter Genome Sequencing and Mining.</title>
        <authorList>
            <person name="Bierman J."/>
            <person name="Walker M.C."/>
        </authorList>
    </citation>
    <scope>NUCLEOTIDE SEQUENCE [LARGE SCALE GENOMIC DNA]</scope>
    <source>
        <strain evidence="2 3">PB6250</strain>
    </source>
</reference>
<protein>
    <submittedName>
        <fullName evidence="2">Uncharacterized protein</fullName>
    </submittedName>
</protein>
<feature type="transmembrane region" description="Helical" evidence="1">
    <location>
        <begin position="93"/>
        <end position="115"/>
    </location>
</feature>
<dbReference type="EMBL" id="JBANDL010000002">
    <property type="protein sequence ID" value="MEI2456838.1"/>
    <property type="molecule type" value="Genomic_DNA"/>
</dbReference>
<proteinExistence type="predicted"/>
<evidence type="ECO:0000256" key="1">
    <source>
        <dbReference type="SAM" id="Phobius"/>
    </source>
</evidence>
<keyword evidence="1" id="KW-1133">Transmembrane helix</keyword>
<organism evidence="2 3">
    <name type="scientific">Lysobacter firmicutimachus</name>
    <dbReference type="NCBI Taxonomy" id="1792846"/>
    <lineage>
        <taxon>Bacteria</taxon>
        <taxon>Pseudomonadati</taxon>
        <taxon>Pseudomonadota</taxon>
        <taxon>Gammaproteobacteria</taxon>
        <taxon>Lysobacterales</taxon>
        <taxon>Lysobacteraceae</taxon>
        <taxon>Lysobacter</taxon>
    </lineage>
</organism>
<keyword evidence="1" id="KW-0472">Membrane</keyword>
<feature type="transmembrane region" description="Helical" evidence="1">
    <location>
        <begin position="127"/>
        <end position="144"/>
    </location>
</feature>
<comment type="caution">
    <text evidence="2">The sequence shown here is derived from an EMBL/GenBank/DDBJ whole genome shotgun (WGS) entry which is preliminary data.</text>
</comment>
<dbReference type="RefSeq" id="WP_064747062.1">
    <property type="nucleotide sequence ID" value="NZ_JBANDL010000002.1"/>
</dbReference>